<dbReference type="AlphaFoldDB" id="A0A5E5BS00"/>
<gene>
    <name evidence="2" type="ORF">PBR20603_02359</name>
</gene>
<dbReference type="InterPro" id="IPR006120">
    <property type="entry name" value="Resolvase_HTH_dom"/>
</dbReference>
<keyword evidence="3" id="KW-1185">Reference proteome</keyword>
<dbReference type="GO" id="GO:0003677">
    <property type="term" value="F:DNA binding"/>
    <property type="evidence" value="ECO:0007669"/>
    <property type="project" value="InterPro"/>
</dbReference>
<dbReference type="SUPFAM" id="SSF46689">
    <property type="entry name" value="Homeodomain-like"/>
    <property type="match status" value="1"/>
</dbReference>
<organism evidence="2 3">
    <name type="scientific">Pandoraea bronchicola</name>
    <dbReference type="NCBI Taxonomy" id="2508287"/>
    <lineage>
        <taxon>Bacteria</taxon>
        <taxon>Pseudomonadati</taxon>
        <taxon>Pseudomonadota</taxon>
        <taxon>Betaproteobacteria</taxon>
        <taxon>Burkholderiales</taxon>
        <taxon>Burkholderiaceae</taxon>
        <taxon>Pandoraea</taxon>
    </lineage>
</organism>
<protein>
    <recommendedName>
        <fullName evidence="1">Resolvase HTH domain-containing protein</fullName>
    </recommendedName>
</protein>
<proteinExistence type="predicted"/>
<name>A0A5E5BS00_9BURK</name>
<dbReference type="Proteomes" id="UP000382040">
    <property type="component" value="Unassembled WGS sequence"/>
</dbReference>
<sequence length="60" mass="6685">MAGLRMSAAQWDALRREYANGTSAKALAKRYQVSPLTIYSRASGERWRDAISQPAAKEVK</sequence>
<dbReference type="Pfam" id="PF02796">
    <property type="entry name" value="HTH_7"/>
    <property type="match status" value="1"/>
</dbReference>
<evidence type="ECO:0000313" key="3">
    <source>
        <dbReference type="Proteomes" id="UP000382040"/>
    </source>
</evidence>
<dbReference type="InterPro" id="IPR009057">
    <property type="entry name" value="Homeodomain-like_sf"/>
</dbReference>
<reference evidence="2 3" key="1">
    <citation type="submission" date="2019-08" db="EMBL/GenBank/DDBJ databases">
        <authorList>
            <person name="Peeters C."/>
        </authorList>
    </citation>
    <scope>NUCLEOTIDE SEQUENCE [LARGE SCALE GENOMIC DNA]</scope>
    <source>
        <strain evidence="2 3">LMG 20603</strain>
    </source>
</reference>
<dbReference type="EMBL" id="CABPST010000005">
    <property type="protein sequence ID" value="VVE88404.1"/>
    <property type="molecule type" value="Genomic_DNA"/>
</dbReference>
<dbReference type="GO" id="GO:0000150">
    <property type="term" value="F:DNA strand exchange activity"/>
    <property type="evidence" value="ECO:0007669"/>
    <property type="project" value="InterPro"/>
</dbReference>
<dbReference type="Gene3D" id="1.10.10.60">
    <property type="entry name" value="Homeodomain-like"/>
    <property type="match status" value="1"/>
</dbReference>
<evidence type="ECO:0000313" key="2">
    <source>
        <dbReference type="EMBL" id="VVE88404.1"/>
    </source>
</evidence>
<accession>A0A5E5BS00</accession>
<evidence type="ECO:0000259" key="1">
    <source>
        <dbReference type="Pfam" id="PF02796"/>
    </source>
</evidence>
<feature type="domain" description="Resolvase HTH" evidence="1">
    <location>
        <begin position="9"/>
        <end position="39"/>
    </location>
</feature>